<keyword evidence="1" id="KW-0732">Signal</keyword>
<keyword evidence="3" id="KW-1185">Reference proteome</keyword>
<dbReference type="EMBL" id="CP122539">
    <property type="protein sequence ID" value="WGH74072.1"/>
    <property type="molecule type" value="Genomic_DNA"/>
</dbReference>
<proteinExistence type="predicted"/>
<feature type="chain" id="PRO_5045662445" evidence="1">
    <location>
        <begin position="19"/>
        <end position="139"/>
    </location>
</feature>
<dbReference type="Proteomes" id="UP001232001">
    <property type="component" value="Chromosome"/>
</dbReference>
<reference evidence="2 3" key="1">
    <citation type="submission" date="2023-04" db="EMBL/GenBank/DDBJ databases">
        <title>Tenacibaculum tangerinum sp. nov., isolated from sea tidal flat of South Korea.</title>
        <authorList>
            <person name="Lee S.H."/>
            <person name="Kim J.-J."/>
        </authorList>
    </citation>
    <scope>NUCLEOTIDE SEQUENCE [LARGE SCALE GENOMIC DNA]</scope>
    <source>
        <strain evidence="2 3">GRR-S3-23</strain>
    </source>
</reference>
<evidence type="ECO:0000313" key="3">
    <source>
        <dbReference type="Proteomes" id="UP001232001"/>
    </source>
</evidence>
<organism evidence="2 3">
    <name type="scientific">Tenacibaculum tangerinum</name>
    <dbReference type="NCBI Taxonomy" id="3038772"/>
    <lineage>
        <taxon>Bacteria</taxon>
        <taxon>Pseudomonadati</taxon>
        <taxon>Bacteroidota</taxon>
        <taxon>Flavobacteriia</taxon>
        <taxon>Flavobacteriales</taxon>
        <taxon>Flavobacteriaceae</taxon>
        <taxon>Tenacibaculum</taxon>
    </lineage>
</organism>
<protein>
    <submittedName>
        <fullName evidence="2">Uncharacterized protein</fullName>
    </submittedName>
</protein>
<name>A0ABY8L0A5_9FLAO</name>
<accession>A0ABY8L0A5</accession>
<sequence length="139" mass="16340">MKKIVFILSLIFLSSINAQDIKFGKVSKEELEEKLYPLDSTAHAAYLLKDRRTYFQYDSNNGFQVFTDYHERIKIYSKEGFEYATKNIVYYEPDAGDSEKISSLKAYTFNLENGAIDKQKLSKKDVFEEKLNKYRSQKK</sequence>
<feature type="signal peptide" evidence="1">
    <location>
        <begin position="1"/>
        <end position="18"/>
    </location>
</feature>
<dbReference type="RefSeq" id="WP_279649953.1">
    <property type="nucleotide sequence ID" value="NZ_CP122539.1"/>
</dbReference>
<evidence type="ECO:0000256" key="1">
    <source>
        <dbReference type="SAM" id="SignalP"/>
    </source>
</evidence>
<gene>
    <name evidence="2" type="ORF">P8625_08045</name>
</gene>
<evidence type="ECO:0000313" key="2">
    <source>
        <dbReference type="EMBL" id="WGH74072.1"/>
    </source>
</evidence>